<name>A0ABS7T8E7_9GAMM</name>
<protein>
    <recommendedName>
        <fullName evidence="4">Lipoprotein</fullName>
    </recommendedName>
</protein>
<dbReference type="PROSITE" id="PS51257">
    <property type="entry name" value="PROKAR_LIPOPROTEIN"/>
    <property type="match status" value="1"/>
</dbReference>
<sequence length="151" mass="15943">MPRHLPALIALGFALALAGCATPERKPAPTPAPLAEATPVQLTVQAGMNETWNAVGQLLVDMPGVTWEGRSQMMGLNAVRYRGESLLVLTRAVPASATIRTLTTEVTVATQSGKRLHSAAAADLMLRLARALPAEIERVKAGLEEQAAGKR</sequence>
<evidence type="ECO:0008006" key="4">
    <source>
        <dbReference type="Google" id="ProtNLM"/>
    </source>
</evidence>
<feature type="signal peptide" evidence="1">
    <location>
        <begin position="1"/>
        <end position="18"/>
    </location>
</feature>
<organism evidence="2 3">
    <name type="scientific">Novilysobacter selenitireducens</name>
    <dbReference type="NCBI Taxonomy" id="2872639"/>
    <lineage>
        <taxon>Bacteria</taxon>
        <taxon>Pseudomonadati</taxon>
        <taxon>Pseudomonadota</taxon>
        <taxon>Gammaproteobacteria</taxon>
        <taxon>Lysobacterales</taxon>
        <taxon>Lysobacteraceae</taxon>
        <taxon>Novilysobacter</taxon>
    </lineage>
</organism>
<evidence type="ECO:0000313" key="3">
    <source>
        <dbReference type="Proteomes" id="UP001430954"/>
    </source>
</evidence>
<comment type="caution">
    <text evidence="2">The sequence shown here is derived from an EMBL/GenBank/DDBJ whole genome shotgun (WGS) entry which is preliminary data.</text>
</comment>
<gene>
    <name evidence="2" type="ORF">K6753_11460</name>
</gene>
<dbReference type="EMBL" id="JAINZW010000005">
    <property type="protein sequence ID" value="MBZ4040147.1"/>
    <property type="molecule type" value="Genomic_DNA"/>
</dbReference>
<dbReference type="RefSeq" id="WP_223676603.1">
    <property type="nucleotide sequence ID" value="NZ_JAINZW010000005.1"/>
</dbReference>
<reference evidence="2 3" key="1">
    <citation type="submission" date="2021-09" db="EMBL/GenBank/DDBJ databases">
        <title>Lysobacter sp. 13A isolated from the river sediment.</title>
        <authorList>
            <person name="Liu H."/>
            <person name="Li S."/>
            <person name="Mao S."/>
        </authorList>
    </citation>
    <scope>NUCLEOTIDE SEQUENCE [LARGE SCALE GENOMIC DNA]</scope>
    <source>
        <strain evidence="2 3">13A</strain>
    </source>
</reference>
<keyword evidence="3" id="KW-1185">Reference proteome</keyword>
<evidence type="ECO:0000313" key="2">
    <source>
        <dbReference type="EMBL" id="MBZ4040147.1"/>
    </source>
</evidence>
<accession>A0ABS7T8E7</accession>
<feature type="chain" id="PRO_5045797092" description="Lipoprotein" evidence="1">
    <location>
        <begin position="19"/>
        <end position="151"/>
    </location>
</feature>
<keyword evidence="1" id="KW-0732">Signal</keyword>
<evidence type="ECO:0000256" key="1">
    <source>
        <dbReference type="SAM" id="SignalP"/>
    </source>
</evidence>
<dbReference type="Proteomes" id="UP001430954">
    <property type="component" value="Unassembled WGS sequence"/>
</dbReference>
<proteinExistence type="predicted"/>